<sequence>MVGRAGRGGGGAAAGAGVLWRAGLSNAGGGALGCRAGRGGGGAAAGGGCQEVCRVLAGRTGAVAVQGRTEGRLSSRCAVEAQCARSPPASRRSAVPRSGLTGSPGRRHAEGPAAGIRAREVWLYRSAVFCVRVRHARESCGRESVLLQAGEVRRLE</sequence>
<gene>
    <name evidence="2" type="ordered locus">SACE_1441</name>
</gene>
<name>A4F9N8_SACEN</name>
<accession>A4F9N8</accession>
<reference evidence="2 3" key="1">
    <citation type="journal article" date="2007" name="Nat. Biotechnol.">
        <title>Complete genome sequence of the erythromycin-producing bacterium Saccharopolyspora erythraea NRRL23338.</title>
        <authorList>
            <person name="Oliynyk M."/>
            <person name="Samborskyy M."/>
            <person name="Lester J.B."/>
            <person name="Mironenko T."/>
            <person name="Scott N."/>
            <person name="Dickens S."/>
            <person name="Haydock S.F."/>
            <person name="Leadlay P.F."/>
        </authorList>
    </citation>
    <scope>NUCLEOTIDE SEQUENCE [LARGE SCALE GENOMIC DNA]</scope>
    <source>
        <strain evidence="3">ATCC 11635 / DSM 40517 / JCM 4748 / NBRC 13426 / NCIMB 8594 / NRRL 2338</strain>
    </source>
</reference>
<keyword evidence="3" id="KW-1185">Reference proteome</keyword>
<organism evidence="2 3">
    <name type="scientific">Saccharopolyspora erythraea (strain ATCC 11635 / DSM 40517 / JCM 4748 / NBRC 13426 / NCIMB 8594 / NRRL 2338)</name>
    <dbReference type="NCBI Taxonomy" id="405948"/>
    <lineage>
        <taxon>Bacteria</taxon>
        <taxon>Bacillati</taxon>
        <taxon>Actinomycetota</taxon>
        <taxon>Actinomycetes</taxon>
        <taxon>Pseudonocardiales</taxon>
        <taxon>Pseudonocardiaceae</taxon>
        <taxon>Saccharopolyspora</taxon>
    </lineage>
</organism>
<dbReference type="AlphaFoldDB" id="A4F9N8"/>
<dbReference type="Proteomes" id="UP000006728">
    <property type="component" value="Chromosome"/>
</dbReference>
<feature type="region of interest" description="Disordered" evidence="1">
    <location>
        <begin position="88"/>
        <end position="112"/>
    </location>
</feature>
<dbReference type="HOGENOM" id="CLU_1685319_0_0_11"/>
<dbReference type="KEGG" id="sen:SACE_1441"/>
<dbReference type="PROSITE" id="PS51257">
    <property type="entry name" value="PROKAR_LIPOPROTEIN"/>
    <property type="match status" value="1"/>
</dbReference>
<proteinExistence type="predicted"/>
<dbReference type="STRING" id="405948.SACE_1441"/>
<evidence type="ECO:0000313" key="2">
    <source>
        <dbReference type="EMBL" id="CAM00763.1"/>
    </source>
</evidence>
<dbReference type="EMBL" id="AM420293">
    <property type="protein sequence ID" value="CAM00763.1"/>
    <property type="molecule type" value="Genomic_DNA"/>
</dbReference>
<protein>
    <submittedName>
        <fullName evidence="2">Uncharacterized protein</fullName>
    </submittedName>
</protein>
<evidence type="ECO:0000256" key="1">
    <source>
        <dbReference type="SAM" id="MobiDB-lite"/>
    </source>
</evidence>
<evidence type="ECO:0000313" key="3">
    <source>
        <dbReference type="Proteomes" id="UP000006728"/>
    </source>
</evidence>